<evidence type="ECO:0000313" key="2">
    <source>
        <dbReference type="Proteomes" id="UP000821865"/>
    </source>
</evidence>
<keyword evidence="2" id="KW-1185">Reference proteome</keyword>
<accession>A0ACB8CBK2</accession>
<gene>
    <name evidence="1" type="ORF">HPB49_021835</name>
</gene>
<proteinExistence type="predicted"/>
<reference evidence="1" key="1">
    <citation type="submission" date="2020-05" db="EMBL/GenBank/DDBJ databases">
        <title>Large-scale comparative analyses of tick genomes elucidate their genetic diversity and vector capacities.</title>
        <authorList>
            <person name="Jia N."/>
            <person name="Wang J."/>
            <person name="Shi W."/>
            <person name="Du L."/>
            <person name="Sun Y."/>
            <person name="Zhan W."/>
            <person name="Jiang J."/>
            <person name="Wang Q."/>
            <person name="Zhang B."/>
            <person name="Ji P."/>
            <person name="Sakyi L.B."/>
            <person name="Cui X."/>
            <person name="Yuan T."/>
            <person name="Jiang B."/>
            <person name="Yang W."/>
            <person name="Lam T.T.-Y."/>
            <person name="Chang Q."/>
            <person name="Ding S."/>
            <person name="Wang X."/>
            <person name="Zhu J."/>
            <person name="Ruan X."/>
            <person name="Zhao L."/>
            <person name="Wei J."/>
            <person name="Que T."/>
            <person name="Du C."/>
            <person name="Cheng J."/>
            <person name="Dai P."/>
            <person name="Han X."/>
            <person name="Huang E."/>
            <person name="Gao Y."/>
            <person name="Liu J."/>
            <person name="Shao H."/>
            <person name="Ye R."/>
            <person name="Li L."/>
            <person name="Wei W."/>
            <person name="Wang X."/>
            <person name="Wang C."/>
            <person name="Yang T."/>
            <person name="Huo Q."/>
            <person name="Li W."/>
            <person name="Guo W."/>
            <person name="Chen H."/>
            <person name="Zhou L."/>
            <person name="Ni X."/>
            <person name="Tian J."/>
            <person name="Zhou Y."/>
            <person name="Sheng Y."/>
            <person name="Liu T."/>
            <person name="Pan Y."/>
            <person name="Xia L."/>
            <person name="Li J."/>
            <person name="Zhao F."/>
            <person name="Cao W."/>
        </authorList>
    </citation>
    <scope>NUCLEOTIDE SEQUENCE</scope>
    <source>
        <strain evidence="1">Dsil-2018</strain>
    </source>
</reference>
<dbReference type="Proteomes" id="UP000821865">
    <property type="component" value="Chromosome 8"/>
</dbReference>
<sequence length="187" mass="20389">MPSSSAASLDSSGIAGSAGCWSTSSPCSSTSLEGTLSWPSSRSLSLGGWSPSTKAPSAMLACFRAPVFRGDGAQETSSDRYSTTGTVIVKWWKVVNVKTPRTGDCLRDKCQEPVFSLDGPKINFLYKLLDWLELCKERTMSYDSGKLMKGTHTTLPQTTQGFNEFTTYSFGELKLSYALPWKIQNHS</sequence>
<organism evidence="1 2">
    <name type="scientific">Dermacentor silvarum</name>
    <name type="common">Tick</name>
    <dbReference type="NCBI Taxonomy" id="543639"/>
    <lineage>
        <taxon>Eukaryota</taxon>
        <taxon>Metazoa</taxon>
        <taxon>Ecdysozoa</taxon>
        <taxon>Arthropoda</taxon>
        <taxon>Chelicerata</taxon>
        <taxon>Arachnida</taxon>
        <taxon>Acari</taxon>
        <taxon>Parasitiformes</taxon>
        <taxon>Ixodida</taxon>
        <taxon>Ixodoidea</taxon>
        <taxon>Ixodidae</taxon>
        <taxon>Rhipicephalinae</taxon>
        <taxon>Dermacentor</taxon>
    </lineage>
</organism>
<evidence type="ECO:0000313" key="1">
    <source>
        <dbReference type="EMBL" id="KAH7938244.1"/>
    </source>
</evidence>
<name>A0ACB8CBK2_DERSI</name>
<comment type="caution">
    <text evidence="1">The sequence shown here is derived from an EMBL/GenBank/DDBJ whole genome shotgun (WGS) entry which is preliminary data.</text>
</comment>
<dbReference type="EMBL" id="CM023477">
    <property type="protein sequence ID" value="KAH7938244.1"/>
    <property type="molecule type" value="Genomic_DNA"/>
</dbReference>
<protein>
    <submittedName>
        <fullName evidence="1">Uncharacterized protein</fullName>
    </submittedName>
</protein>